<feature type="domain" description="N-acetyltransferase" evidence="1">
    <location>
        <begin position="2"/>
        <end position="147"/>
    </location>
</feature>
<reference evidence="3" key="1">
    <citation type="submission" date="2020-01" db="EMBL/GenBank/DDBJ databases">
        <title>Sphingomonas sp. strain CSW-10.</title>
        <authorList>
            <person name="Chen W.-M."/>
        </authorList>
    </citation>
    <scope>NUCLEOTIDE SEQUENCE [LARGE SCALE GENOMIC DNA]</scope>
    <source>
        <strain evidence="3">NST-5</strain>
    </source>
</reference>
<protein>
    <submittedName>
        <fullName evidence="2">GNAT family N-acetyltransferase</fullName>
    </submittedName>
</protein>
<dbReference type="EMBL" id="JAABLM010000015">
    <property type="protein sequence ID" value="NBL65826.1"/>
    <property type="molecule type" value="Genomic_DNA"/>
</dbReference>
<gene>
    <name evidence="2" type="ORF">GV828_11500</name>
</gene>
<dbReference type="RefSeq" id="WP_166537652.1">
    <property type="nucleotide sequence ID" value="NZ_JAABLM010000015.1"/>
</dbReference>
<organism evidence="2 3">
    <name type="scientific">Flavobacterium ichthyis</name>
    <dbReference type="NCBI Taxonomy" id="2698827"/>
    <lineage>
        <taxon>Bacteria</taxon>
        <taxon>Pseudomonadati</taxon>
        <taxon>Bacteroidota</taxon>
        <taxon>Flavobacteriia</taxon>
        <taxon>Flavobacteriales</taxon>
        <taxon>Flavobacteriaceae</taxon>
        <taxon>Flavobacterium</taxon>
    </lineage>
</organism>
<evidence type="ECO:0000259" key="1">
    <source>
        <dbReference type="PROSITE" id="PS51186"/>
    </source>
</evidence>
<evidence type="ECO:0000313" key="3">
    <source>
        <dbReference type="Proteomes" id="UP000798602"/>
    </source>
</evidence>
<comment type="caution">
    <text evidence="2">The sequence shown here is derived from an EMBL/GenBank/DDBJ whole genome shotgun (WGS) entry which is preliminary data.</text>
</comment>
<dbReference type="PROSITE" id="PS51186">
    <property type="entry name" value="GNAT"/>
    <property type="match status" value="1"/>
</dbReference>
<dbReference type="Proteomes" id="UP000798602">
    <property type="component" value="Unassembled WGS sequence"/>
</dbReference>
<dbReference type="SUPFAM" id="SSF55729">
    <property type="entry name" value="Acyl-CoA N-acyltransferases (Nat)"/>
    <property type="match status" value="1"/>
</dbReference>
<accession>A0ABW9ZAA4</accession>
<name>A0ABW9ZAA4_9FLAO</name>
<dbReference type="Gene3D" id="3.40.630.30">
    <property type="match status" value="1"/>
</dbReference>
<dbReference type="Pfam" id="PF00583">
    <property type="entry name" value="Acetyltransf_1"/>
    <property type="match status" value="1"/>
</dbReference>
<evidence type="ECO:0000313" key="2">
    <source>
        <dbReference type="EMBL" id="NBL65826.1"/>
    </source>
</evidence>
<proteinExistence type="predicted"/>
<dbReference type="InterPro" id="IPR000182">
    <property type="entry name" value="GNAT_dom"/>
</dbReference>
<dbReference type="CDD" id="cd04301">
    <property type="entry name" value="NAT_SF"/>
    <property type="match status" value="1"/>
</dbReference>
<sequence>MLEIRPFNQLDVSYLLELLRLNTPEFFSEKEKGDYVQYLNNEVEYYFVVTKKDQVVGCGGFNFWDEGKTVRISWDILHPDFQRQGIGKLLLQHRLKEIAKFDKVEKVVVRTSQLVYRYYEKQGFVLQNIIKDYWDLGFDLYEMELQF</sequence>
<keyword evidence="3" id="KW-1185">Reference proteome</keyword>
<dbReference type="InterPro" id="IPR016181">
    <property type="entry name" value="Acyl_CoA_acyltransferase"/>
</dbReference>